<dbReference type="GO" id="GO:0000460">
    <property type="term" value="P:maturation of 5.8S rRNA"/>
    <property type="evidence" value="ECO:0007669"/>
    <property type="project" value="TreeGrafter"/>
</dbReference>
<dbReference type="GO" id="GO:0003723">
    <property type="term" value="F:RNA binding"/>
    <property type="evidence" value="ECO:0007669"/>
    <property type="project" value="UniProtKB-UniRule"/>
</dbReference>
<dbReference type="STRING" id="98765.A0A2R6RI45"/>
<dbReference type="Proteomes" id="UP000186601">
    <property type="component" value="Unassembled WGS sequence"/>
</dbReference>
<dbReference type="PANTHER" id="PTHR15341">
    <property type="entry name" value="SUN-COR STEROID HORMONE RECEPTOR CO-REPRESSOR"/>
    <property type="match status" value="1"/>
</dbReference>
<dbReference type="GO" id="GO:0005730">
    <property type="term" value="C:nucleolus"/>
    <property type="evidence" value="ECO:0007669"/>
    <property type="project" value="TreeGrafter"/>
</dbReference>
<dbReference type="OrthoDB" id="1421013at2759"/>
<sequence length="290" mass="31675">MATDPSKVSARLSTLNNSLDELEATLEPLFSQTLPESVVGLEKIQQAKLQVALPYVLYDLVFIYLKTRGIDPKAHPVIAELDRVRQYFDKIKDAEDPAKRRLAVDKGVANRFIKHAIAQVQFGRPPGQDEGASQNAGVRVPVKVTSKMTARAQHQQEVKELGSEEEDDLEVFGDEKSTSESSTPNAGKGKARAVEIDDEVCAGQKRRRPVVDPFAGYGDEESSQGRMSKIPKSSSNSRENSNTPGDIAMTDVTRSSTPQSASESTAKAKKQAAKNARKKAKRRETANPPS</sequence>
<evidence type="ECO:0000256" key="4">
    <source>
        <dbReference type="ARBA" id="ARBA00022884"/>
    </source>
</evidence>
<dbReference type="Pfam" id="PF04000">
    <property type="entry name" value="Sas10_Utp3"/>
    <property type="match status" value="1"/>
</dbReference>
<dbReference type="GO" id="GO:0000178">
    <property type="term" value="C:exosome (RNase complex)"/>
    <property type="evidence" value="ECO:0007669"/>
    <property type="project" value="TreeGrafter"/>
</dbReference>
<comment type="subcellular location">
    <subcellularLocation>
        <location evidence="1 6">Nucleus</location>
    </subcellularLocation>
</comment>
<evidence type="ECO:0000256" key="1">
    <source>
        <dbReference type="ARBA" id="ARBA00004123"/>
    </source>
</evidence>
<dbReference type="GO" id="GO:0010468">
    <property type="term" value="P:regulation of gene expression"/>
    <property type="evidence" value="ECO:0007669"/>
    <property type="project" value="TreeGrafter"/>
</dbReference>
<feature type="compositionally biased region" description="Acidic residues" evidence="7">
    <location>
        <begin position="163"/>
        <end position="172"/>
    </location>
</feature>
<dbReference type="PANTHER" id="PTHR15341:SF3">
    <property type="entry name" value="NUCLEAR NUCLEIC ACID-BINDING PROTEIN C1D"/>
    <property type="match status" value="1"/>
</dbReference>
<evidence type="ECO:0000256" key="7">
    <source>
        <dbReference type="SAM" id="MobiDB-lite"/>
    </source>
</evidence>
<keyword evidence="3 6" id="KW-0698">rRNA processing</keyword>
<evidence type="ECO:0000256" key="3">
    <source>
        <dbReference type="ARBA" id="ARBA00022552"/>
    </source>
</evidence>
<organism evidence="8 9">
    <name type="scientific">Hermanssonia centrifuga</name>
    <dbReference type="NCBI Taxonomy" id="98765"/>
    <lineage>
        <taxon>Eukaryota</taxon>
        <taxon>Fungi</taxon>
        <taxon>Dikarya</taxon>
        <taxon>Basidiomycota</taxon>
        <taxon>Agaricomycotina</taxon>
        <taxon>Agaricomycetes</taxon>
        <taxon>Polyporales</taxon>
        <taxon>Meruliaceae</taxon>
        <taxon>Hermanssonia</taxon>
    </lineage>
</organism>
<proteinExistence type="inferred from homology"/>
<evidence type="ECO:0000313" key="9">
    <source>
        <dbReference type="Proteomes" id="UP000186601"/>
    </source>
</evidence>
<dbReference type="AlphaFoldDB" id="A0A2R6RI45"/>
<protein>
    <recommendedName>
        <fullName evidence="6">Exosome complex protein</fullName>
    </recommendedName>
</protein>
<keyword evidence="9" id="KW-1185">Reference proteome</keyword>
<keyword evidence="4 6" id="KW-0694">RNA-binding</keyword>
<accession>A0A2R6RI45</accession>
<keyword evidence="5 6" id="KW-0539">Nucleus</keyword>
<comment type="function">
    <text evidence="6">Required for exosome-dependent processing of pre-rRNA and small nucleolar RNA (snRNA) precursors. Involved in processing of 35S pre-rRNA at the A0, A1 and A2 sites.</text>
</comment>
<gene>
    <name evidence="8" type="ORF">PHLCEN_2v2806</name>
</gene>
<evidence type="ECO:0000256" key="2">
    <source>
        <dbReference type="ARBA" id="ARBA00009154"/>
    </source>
</evidence>
<comment type="similarity">
    <text evidence="2 6">Belongs to the C1D family.</text>
</comment>
<dbReference type="InterPro" id="IPR011082">
    <property type="entry name" value="Exosome-assoc_fac/DNA_repair"/>
</dbReference>
<reference evidence="8 9" key="1">
    <citation type="submission" date="2018-02" db="EMBL/GenBank/DDBJ databases">
        <title>Genome sequence of the basidiomycete white-rot fungus Phlebia centrifuga.</title>
        <authorList>
            <person name="Granchi Z."/>
            <person name="Peng M."/>
            <person name="de Vries R.P."/>
            <person name="Hilden K."/>
            <person name="Makela M.R."/>
            <person name="Grigoriev I."/>
            <person name="Riley R."/>
        </authorList>
    </citation>
    <scope>NUCLEOTIDE SEQUENCE [LARGE SCALE GENOMIC DNA]</scope>
    <source>
        <strain evidence="8 9">FBCC195</strain>
    </source>
</reference>
<evidence type="ECO:0000313" key="8">
    <source>
        <dbReference type="EMBL" id="PSS29658.1"/>
    </source>
</evidence>
<feature type="region of interest" description="Disordered" evidence="7">
    <location>
        <begin position="147"/>
        <end position="290"/>
    </location>
</feature>
<name>A0A2R6RI45_9APHY</name>
<evidence type="ECO:0000256" key="6">
    <source>
        <dbReference type="RuleBase" id="RU368003"/>
    </source>
</evidence>
<evidence type="ECO:0000256" key="5">
    <source>
        <dbReference type="ARBA" id="ARBA00023242"/>
    </source>
</evidence>
<feature type="compositionally biased region" description="Basic residues" evidence="7">
    <location>
        <begin position="267"/>
        <end position="282"/>
    </location>
</feature>
<comment type="caution">
    <text evidence="8">The sequence shown here is derived from an EMBL/GenBank/DDBJ whole genome shotgun (WGS) entry which is preliminary data.</text>
</comment>
<dbReference type="GO" id="GO:0003677">
    <property type="term" value="F:DNA binding"/>
    <property type="evidence" value="ECO:0007669"/>
    <property type="project" value="TreeGrafter"/>
</dbReference>
<dbReference type="EMBL" id="MLYV02000256">
    <property type="protein sequence ID" value="PSS29658.1"/>
    <property type="molecule type" value="Genomic_DNA"/>
</dbReference>
<dbReference type="InterPro" id="IPR007146">
    <property type="entry name" value="Sas10/Utp3/C1D"/>
</dbReference>
<feature type="compositionally biased region" description="Polar residues" evidence="7">
    <location>
        <begin position="231"/>
        <end position="244"/>
    </location>
</feature>